<sequence>MNPVLGFILCSFLSVTLLFHVQSTWLFHYYINKFMVAAPPDNAEYDFIVVGSGSSGSVVAGRLAEAGHHVLLLEAGGPSHWMQGIPVFACLFSQSWYNWDYNTQPNPNAGRSVRDGNIKWPRGKNLGGSSMLNWMLYVRGNPKDYDEWEAMGNPGWSYKDVLPYFKKSERFFGEVAEKDTHHGMKGPMSVMKVPHTYKSDEMIKDGLIELGYEFGDPNGAGGGEGFFDRSHITVKDGWRLGTYRTFVEPLLGRAKIDVLTYAQVNKVLLKDFNKKAAGVRVKRFGKTFKYYAKKEVILSAGAVGSPQILLLSGFGPRQELVDLEIPVNYNFNGIGRNLQDHSGVILPFYTETQSGVSLNSISLANPLNFLEFFLNGTGPLSSTGLNNHGFFHSPINPDPSRPDLQMHLLSFGSNVDYGGTFYEFVNFREEEHNRMHSKVDTSKAEGVLLVPTLLRPKSHGLLRLRSPHVEDQPLIIPNYLADAQDVQTLVEGVKMAYALVSTKAMKDAGFKHLEPSSFPCAGHEPLSDTFFGCIVRANLGTIFHPAGTCKMGPESDPESVVNHELKLKGISNLRVIDASIMPKLVGGNTNAPCIMIGEKGADMIIKQWRGTQTQKDPTPKTKDEL</sequence>
<comment type="cofactor">
    <cofactor evidence="1 5">
        <name>FAD</name>
        <dbReference type="ChEBI" id="CHEBI:57692"/>
    </cofactor>
</comment>
<dbReference type="InterPro" id="IPR000172">
    <property type="entry name" value="GMC_OxRdtase_N"/>
</dbReference>
<evidence type="ECO:0000313" key="8">
    <source>
        <dbReference type="EMBL" id="TRY76184.1"/>
    </source>
</evidence>
<dbReference type="InterPro" id="IPR036188">
    <property type="entry name" value="FAD/NAD-bd_sf"/>
</dbReference>
<dbReference type="Proteomes" id="UP000318571">
    <property type="component" value="Chromosome 5"/>
</dbReference>
<keyword evidence="3 6" id="KW-0285">Flavoprotein</keyword>
<dbReference type="OrthoDB" id="269227at2759"/>
<comment type="similarity">
    <text evidence="2 6">Belongs to the GMC oxidoreductase family.</text>
</comment>
<dbReference type="InterPro" id="IPR012132">
    <property type="entry name" value="GMC_OxRdtase"/>
</dbReference>
<keyword evidence="4 5" id="KW-0274">FAD</keyword>
<name>A0A553PET3_TIGCA</name>
<dbReference type="Pfam" id="PF05199">
    <property type="entry name" value="GMC_oxred_C"/>
    <property type="match status" value="1"/>
</dbReference>
<evidence type="ECO:0000256" key="2">
    <source>
        <dbReference type="ARBA" id="ARBA00010790"/>
    </source>
</evidence>
<dbReference type="GO" id="GO:0016614">
    <property type="term" value="F:oxidoreductase activity, acting on CH-OH group of donors"/>
    <property type="evidence" value="ECO:0007669"/>
    <property type="project" value="InterPro"/>
</dbReference>
<dbReference type="PIRSF" id="PIRSF000137">
    <property type="entry name" value="Alcohol_oxidase"/>
    <property type="match status" value="1"/>
</dbReference>
<evidence type="ECO:0000256" key="5">
    <source>
        <dbReference type="PIRSR" id="PIRSR000137-2"/>
    </source>
</evidence>
<dbReference type="Gene3D" id="3.30.560.10">
    <property type="entry name" value="Glucose Oxidase, domain 3"/>
    <property type="match status" value="1"/>
</dbReference>
<proteinExistence type="inferred from homology"/>
<dbReference type="PANTHER" id="PTHR11552:SF147">
    <property type="entry name" value="CHOLINE DEHYDROGENASE, MITOCHONDRIAL"/>
    <property type="match status" value="1"/>
</dbReference>
<evidence type="ECO:0000256" key="4">
    <source>
        <dbReference type="ARBA" id="ARBA00022827"/>
    </source>
</evidence>
<evidence type="ECO:0000256" key="3">
    <source>
        <dbReference type="ARBA" id="ARBA00022630"/>
    </source>
</evidence>
<dbReference type="OMA" id="WARIGNE"/>
<dbReference type="Pfam" id="PF00732">
    <property type="entry name" value="GMC_oxred_N"/>
    <property type="match status" value="1"/>
</dbReference>
<dbReference type="EMBL" id="VCGU01000004">
    <property type="protein sequence ID" value="TRY76184.1"/>
    <property type="molecule type" value="Genomic_DNA"/>
</dbReference>
<feature type="binding site" evidence="5">
    <location>
        <position position="264"/>
    </location>
    <ligand>
        <name>FAD</name>
        <dbReference type="ChEBI" id="CHEBI:57692"/>
    </ligand>
</feature>
<dbReference type="PROSITE" id="PS00623">
    <property type="entry name" value="GMC_OXRED_1"/>
    <property type="match status" value="1"/>
</dbReference>
<dbReference type="InterPro" id="IPR007867">
    <property type="entry name" value="GMC_OxRtase_C"/>
</dbReference>
<keyword evidence="9" id="KW-1185">Reference proteome</keyword>
<dbReference type="AlphaFoldDB" id="A0A553PET3"/>
<dbReference type="GO" id="GO:0050660">
    <property type="term" value="F:flavin adenine dinucleotide binding"/>
    <property type="evidence" value="ECO:0007669"/>
    <property type="project" value="InterPro"/>
</dbReference>
<accession>A0A553PET3</accession>
<evidence type="ECO:0000256" key="1">
    <source>
        <dbReference type="ARBA" id="ARBA00001974"/>
    </source>
</evidence>
<evidence type="ECO:0000256" key="6">
    <source>
        <dbReference type="RuleBase" id="RU003968"/>
    </source>
</evidence>
<organism evidence="8 9">
    <name type="scientific">Tigriopus californicus</name>
    <name type="common">Marine copepod</name>
    <dbReference type="NCBI Taxonomy" id="6832"/>
    <lineage>
        <taxon>Eukaryota</taxon>
        <taxon>Metazoa</taxon>
        <taxon>Ecdysozoa</taxon>
        <taxon>Arthropoda</taxon>
        <taxon>Crustacea</taxon>
        <taxon>Multicrustacea</taxon>
        <taxon>Hexanauplia</taxon>
        <taxon>Copepoda</taxon>
        <taxon>Harpacticoida</taxon>
        <taxon>Harpacticidae</taxon>
        <taxon>Tigriopus</taxon>
    </lineage>
</organism>
<reference evidence="8 9" key="1">
    <citation type="journal article" date="2018" name="Nat. Ecol. Evol.">
        <title>Genomic signatures of mitonuclear coevolution across populations of Tigriopus californicus.</title>
        <authorList>
            <person name="Barreto F.S."/>
            <person name="Watson E.T."/>
            <person name="Lima T.G."/>
            <person name="Willett C.S."/>
            <person name="Edmands S."/>
            <person name="Li W."/>
            <person name="Burton R.S."/>
        </authorList>
    </citation>
    <scope>NUCLEOTIDE SEQUENCE [LARGE SCALE GENOMIC DNA]</scope>
    <source>
        <strain evidence="8 9">San Diego</strain>
    </source>
</reference>
<comment type="caution">
    <text evidence="8">The sequence shown here is derived from an EMBL/GenBank/DDBJ whole genome shotgun (WGS) entry which is preliminary data.</text>
</comment>
<dbReference type="Gene3D" id="3.50.50.60">
    <property type="entry name" value="FAD/NAD(P)-binding domain"/>
    <property type="match status" value="1"/>
</dbReference>
<dbReference type="SUPFAM" id="SSF54373">
    <property type="entry name" value="FAD-linked reductases, C-terminal domain"/>
    <property type="match status" value="1"/>
</dbReference>
<feature type="domain" description="Glucose-methanol-choline oxidoreductase N-terminal" evidence="7">
    <location>
        <begin position="123"/>
        <end position="146"/>
    </location>
</feature>
<dbReference type="PANTHER" id="PTHR11552">
    <property type="entry name" value="GLUCOSE-METHANOL-CHOLINE GMC OXIDOREDUCTASE"/>
    <property type="match status" value="1"/>
</dbReference>
<gene>
    <name evidence="8" type="ORF">TCAL_14751</name>
</gene>
<dbReference type="STRING" id="6832.A0A553PET3"/>
<protein>
    <recommendedName>
        <fullName evidence="7">Glucose-methanol-choline oxidoreductase N-terminal domain-containing protein</fullName>
    </recommendedName>
</protein>
<evidence type="ECO:0000313" key="9">
    <source>
        <dbReference type="Proteomes" id="UP000318571"/>
    </source>
</evidence>
<evidence type="ECO:0000259" key="7">
    <source>
        <dbReference type="PROSITE" id="PS00623"/>
    </source>
</evidence>
<dbReference type="SUPFAM" id="SSF51905">
    <property type="entry name" value="FAD/NAD(P)-binding domain"/>
    <property type="match status" value="1"/>
</dbReference>